<dbReference type="PANTHER" id="PTHR47945:SF5">
    <property type="entry name" value="CYTOCHROME P450 84A1-RELATED"/>
    <property type="match status" value="1"/>
</dbReference>
<evidence type="ECO:0000256" key="4">
    <source>
        <dbReference type="SAM" id="MobiDB-lite"/>
    </source>
</evidence>
<keyword evidence="1 2" id="KW-0728">SH3 domain</keyword>
<dbReference type="GO" id="GO:0020037">
    <property type="term" value="F:heme binding"/>
    <property type="evidence" value="ECO:0007669"/>
    <property type="project" value="InterPro"/>
</dbReference>
<accession>A0A9E7HA80</accession>
<dbReference type="InterPro" id="IPR001128">
    <property type="entry name" value="Cyt_P450"/>
</dbReference>
<feature type="compositionally biased region" description="Low complexity" evidence="4">
    <location>
        <begin position="1"/>
        <end position="30"/>
    </location>
</feature>
<dbReference type="EMBL" id="CP097510">
    <property type="protein sequence ID" value="URE29581.1"/>
    <property type="molecule type" value="Genomic_DNA"/>
</dbReference>
<dbReference type="Proteomes" id="UP001055439">
    <property type="component" value="Chromosome 8"/>
</dbReference>
<organism evidence="6 7">
    <name type="scientific">Musa troglodytarum</name>
    <name type="common">fe'i banana</name>
    <dbReference type="NCBI Taxonomy" id="320322"/>
    <lineage>
        <taxon>Eukaryota</taxon>
        <taxon>Viridiplantae</taxon>
        <taxon>Streptophyta</taxon>
        <taxon>Embryophyta</taxon>
        <taxon>Tracheophyta</taxon>
        <taxon>Spermatophyta</taxon>
        <taxon>Magnoliopsida</taxon>
        <taxon>Liliopsida</taxon>
        <taxon>Zingiberales</taxon>
        <taxon>Musaceae</taxon>
        <taxon>Musa</taxon>
    </lineage>
</organism>
<dbReference type="InterPro" id="IPR036396">
    <property type="entry name" value="Cyt_P450_sf"/>
</dbReference>
<dbReference type="InterPro" id="IPR053062">
    <property type="entry name" value="CYP450_84A"/>
</dbReference>
<dbReference type="Gene3D" id="1.20.1270.60">
    <property type="entry name" value="Arfaptin homology (AH) domain/BAR domain"/>
    <property type="match status" value="1"/>
</dbReference>
<keyword evidence="3" id="KW-0175">Coiled coil</keyword>
<dbReference type="InterPro" id="IPR036028">
    <property type="entry name" value="SH3-like_dom_sf"/>
</dbReference>
<dbReference type="Pfam" id="PF00067">
    <property type="entry name" value="p450"/>
    <property type="match status" value="1"/>
</dbReference>
<dbReference type="SUPFAM" id="SSF50044">
    <property type="entry name" value="SH3-domain"/>
    <property type="match status" value="1"/>
</dbReference>
<proteinExistence type="predicted"/>
<name>A0A9E7HA80_9LILI</name>
<dbReference type="OrthoDB" id="2789670at2759"/>
<dbReference type="InterPro" id="IPR027267">
    <property type="entry name" value="AH/BAR_dom_sf"/>
</dbReference>
<reference evidence="6" key="1">
    <citation type="submission" date="2022-05" db="EMBL/GenBank/DDBJ databases">
        <title>The Musa troglodytarum L. genome provides insights into the mechanism of non-climacteric behaviour and enrichment of carotenoids.</title>
        <authorList>
            <person name="Wang J."/>
        </authorList>
    </citation>
    <scope>NUCLEOTIDE SEQUENCE</scope>
    <source>
        <tissue evidence="6">Leaf</tissue>
    </source>
</reference>
<keyword evidence="7" id="KW-1185">Reference proteome</keyword>
<dbReference type="SUPFAM" id="SSF48264">
    <property type="entry name" value="Cytochrome P450"/>
    <property type="match status" value="1"/>
</dbReference>
<evidence type="ECO:0000256" key="1">
    <source>
        <dbReference type="ARBA" id="ARBA00022443"/>
    </source>
</evidence>
<dbReference type="GO" id="GO:0004497">
    <property type="term" value="F:monooxygenase activity"/>
    <property type="evidence" value="ECO:0007669"/>
    <property type="project" value="InterPro"/>
</dbReference>
<evidence type="ECO:0000313" key="6">
    <source>
        <dbReference type="EMBL" id="URE29581.1"/>
    </source>
</evidence>
<dbReference type="SUPFAM" id="SSF103657">
    <property type="entry name" value="BAR/IMD domain-like"/>
    <property type="match status" value="1"/>
</dbReference>
<dbReference type="Gene3D" id="1.10.630.10">
    <property type="entry name" value="Cytochrome P450"/>
    <property type="match status" value="1"/>
</dbReference>
<dbReference type="AlphaFoldDB" id="A0A9E7HA80"/>
<feature type="domain" description="SH3" evidence="5">
    <location>
        <begin position="396"/>
        <end position="455"/>
    </location>
</feature>
<evidence type="ECO:0000313" key="7">
    <source>
        <dbReference type="Proteomes" id="UP001055439"/>
    </source>
</evidence>
<dbReference type="Pfam" id="PF14604">
    <property type="entry name" value="SH3_9"/>
    <property type="match status" value="1"/>
</dbReference>
<evidence type="ECO:0000256" key="3">
    <source>
        <dbReference type="SAM" id="Coils"/>
    </source>
</evidence>
<dbReference type="GO" id="GO:0005506">
    <property type="term" value="F:iron ion binding"/>
    <property type="evidence" value="ECO:0007669"/>
    <property type="project" value="InterPro"/>
</dbReference>
<dbReference type="PANTHER" id="PTHR47945">
    <property type="entry name" value="CYTOCHROME P450 84A1-RELATED"/>
    <property type="match status" value="1"/>
</dbReference>
<feature type="coiled-coil region" evidence="3">
    <location>
        <begin position="243"/>
        <end position="307"/>
    </location>
</feature>
<gene>
    <name evidence="6" type="ORF">MUK42_18036</name>
</gene>
<dbReference type="SMART" id="SM00326">
    <property type="entry name" value="SH3"/>
    <property type="match status" value="1"/>
</dbReference>
<dbReference type="PROSITE" id="PS50002">
    <property type="entry name" value="SH3"/>
    <property type="match status" value="1"/>
</dbReference>
<dbReference type="InterPro" id="IPR002401">
    <property type="entry name" value="Cyt_P450_E_grp-I"/>
</dbReference>
<dbReference type="Gene3D" id="2.30.30.40">
    <property type="entry name" value="SH3 Domains"/>
    <property type="match status" value="1"/>
</dbReference>
<feature type="non-terminal residue" evidence="6">
    <location>
        <position position="1"/>
    </location>
</feature>
<evidence type="ECO:0000259" key="5">
    <source>
        <dbReference type="PROSITE" id="PS50002"/>
    </source>
</evidence>
<dbReference type="GO" id="GO:0016705">
    <property type="term" value="F:oxidoreductase activity, acting on paired donors, with incorporation or reduction of molecular oxygen"/>
    <property type="evidence" value="ECO:0007669"/>
    <property type="project" value="InterPro"/>
</dbReference>
<feature type="region of interest" description="Disordered" evidence="4">
    <location>
        <begin position="1"/>
        <end position="40"/>
    </location>
</feature>
<evidence type="ECO:0000256" key="2">
    <source>
        <dbReference type="PROSITE-ProRule" id="PRU00192"/>
    </source>
</evidence>
<sequence length="914" mass="101140">KAYSLSNSYRRSSSLSASVSEIWVGSPDSESFPERSPPRRRMEALRKQASKLREQVARQQQGGDELIEWRKIPVAVGMVWLGFLNPWVGMWPNRNLVLDIVKHAGLMVAMGVLSAVFKQFGGGGYGSPDSLFADAAEYMQHQKIEKLYLSTRAAKHFQRDIVRGVEGYIVTGSKQVEIGNKLSEDSRKYGVGNTCTSGNTLSNAALSYARARSQMENEHGNLLKALGTQVAEPLRAMVVGAPLEDARHLAQRYDRMRQEAEAQATEVSKRHIKVRETAGTGDNISKLEAAEAKLQELKSNMAATGKEAVAAMAAVEAQQQRLTLQRLIAMVESEHNYHQKILQILEQLEAEMLLERQRIEASPNPVSENFMPPPPSYEEASGFFGSSAVDGTTETVEYFLAEVINSYQAETDVELNLSVGDYVVVRKVSDNGWAEGECKGKAGWFPCAYIEKRERVLASCSRITYASYWSSKLMLHGATGANGSGLRRTNVTRRFCQDLHLFPVEERRRIEASPKHAESWLPIPEEVDAAVCTVAKHAGSAFNVRDLAFTLTKNIVFRAAFGKRSDENQEEYIAVVQEISTLLGVFSVGDFIPWLSWMDPQGINKRLRVARATLDLFIDRIIDEHMASDAGNADMVGVMLAFLEESSHHHGQGEGDDLKGTLRLSRANIRAVMMDVMFGGTETVAIAIEWALADLLTSPDDLKRVQEELAMVVGLHRKVHESDLDKLSFLKCAIKETLRLHPPFPLLLHQTAEHCEVAGHDQRMGHRPRRVGMEGRRRISAVTIRPRRRRGRSGLQRQLLRVPALRVRQAVVPGHAAGHAPAGTRDGAAAALLHLGAARRHEADRARHGGRVRAVGTEGGAARGRPHTPTQLPTELIGSFLDLASTKERNKAASIPLYTPLSFALFAVFHTCNK</sequence>
<protein>
    <submittedName>
        <fullName evidence="6">Src domain protein 3</fullName>
    </submittedName>
</protein>
<dbReference type="InterPro" id="IPR001452">
    <property type="entry name" value="SH3_domain"/>
</dbReference>
<dbReference type="PRINTS" id="PR00463">
    <property type="entry name" value="EP450I"/>
</dbReference>